<dbReference type="OrthoDB" id="159449at2759"/>
<keyword evidence="12" id="KW-1185">Reference proteome</keyword>
<dbReference type="FunFam" id="1.10.10.750:FF:000003">
    <property type="entry name" value="GTPase activating protein (Evi5)"/>
    <property type="match status" value="1"/>
</dbReference>
<evidence type="ECO:0000313" key="12">
    <source>
        <dbReference type="Proteomes" id="UP000076863"/>
    </source>
</evidence>
<keyword evidence="5 7" id="KW-0175">Coiled coil</keyword>
<accession>A0A162LW72</accession>
<dbReference type="Pfam" id="PF01753">
    <property type="entry name" value="zf-MYND"/>
    <property type="match status" value="1"/>
</dbReference>
<dbReference type="PROSITE" id="PS50865">
    <property type="entry name" value="ZF_MYND_2"/>
    <property type="match status" value="1"/>
</dbReference>
<dbReference type="SUPFAM" id="SSF47923">
    <property type="entry name" value="Ypt/Rab-GAP domain of gyp1p"/>
    <property type="match status" value="2"/>
</dbReference>
<feature type="domain" description="MYND-type" evidence="10">
    <location>
        <begin position="1095"/>
        <end position="1135"/>
    </location>
</feature>
<dbReference type="FunFam" id="1.10.8.270:FF:000001">
    <property type="entry name" value="TBC1 domain family member 1"/>
    <property type="match status" value="1"/>
</dbReference>
<feature type="region of interest" description="Disordered" evidence="8">
    <location>
        <begin position="1"/>
        <end position="150"/>
    </location>
</feature>
<feature type="coiled-coil region" evidence="7">
    <location>
        <begin position="817"/>
        <end position="893"/>
    </location>
</feature>
<dbReference type="Pfam" id="PF23436">
    <property type="entry name" value="RabGap-TBC_2"/>
    <property type="match status" value="1"/>
</dbReference>
<name>A0A162LW72_9HYPO</name>
<keyword evidence="4" id="KW-0862">Zinc</keyword>
<dbReference type="InterPro" id="IPR050302">
    <property type="entry name" value="Rab_GAP_TBC_domain"/>
</dbReference>
<evidence type="ECO:0000256" key="4">
    <source>
        <dbReference type="ARBA" id="ARBA00022833"/>
    </source>
</evidence>
<feature type="region of interest" description="Disordered" evidence="8">
    <location>
        <begin position="603"/>
        <end position="648"/>
    </location>
</feature>
<dbReference type="GO" id="GO:0005096">
    <property type="term" value="F:GTPase activator activity"/>
    <property type="evidence" value="ECO:0007669"/>
    <property type="project" value="UniProtKB-KW"/>
</dbReference>
<feature type="region of interest" description="Disordered" evidence="8">
    <location>
        <begin position="1139"/>
        <end position="1184"/>
    </location>
</feature>
<keyword evidence="3 6" id="KW-0863">Zinc-finger</keyword>
<evidence type="ECO:0000256" key="3">
    <source>
        <dbReference type="ARBA" id="ARBA00022771"/>
    </source>
</evidence>
<evidence type="ECO:0000256" key="1">
    <source>
        <dbReference type="ARBA" id="ARBA00022468"/>
    </source>
</evidence>
<organism evidence="11 12">
    <name type="scientific">Beauveria brongniartii RCEF 3172</name>
    <dbReference type="NCBI Taxonomy" id="1081107"/>
    <lineage>
        <taxon>Eukaryota</taxon>
        <taxon>Fungi</taxon>
        <taxon>Dikarya</taxon>
        <taxon>Ascomycota</taxon>
        <taxon>Pezizomycotina</taxon>
        <taxon>Sordariomycetes</taxon>
        <taxon>Hypocreomycetidae</taxon>
        <taxon>Hypocreales</taxon>
        <taxon>Cordycipitaceae</taxon>
        <taxon>Beauveria</taxon>
        <taxon>Beauveria brongniartii</taxon>
    </lineage>
</organism>
<dbReference type="EMBL" id="AZHA01000008">
    <property type="protein sequence ID" value="OAA45790.1"/>
    <property type="molecule type" value="Genomic_DNA"/>
</dbReference>
<gene>
    <name evidence="11" type="ORF">BBO_03431</name>
</gene>
<feature type="compositionally biased region" description="Low complexity" evidence="8">
    <location>
        <begin position="65"/>
        <end position="93"/>
    </location>
</feature>
<dbReference type="InterPro" id="IPR035969">
    <property type="entry name" value="Rab-GAP_TBC_sf"/>
</dbReference>
<feature type="compositionally biased region" description="Low complexity" evidence="8">
    <location>
        <begin position="1140"/>
        <end position="1176"/>
    </location>
</feature>
<feature type="compositionally biased region" description="Acidic residues" evidence="8">
    <location>
        <begin position="724"/>
        <end position="743"/>
    </location>
</feature>
<dbReference type="Proteomes" id="UP000076863">
    <property type="component" value="Unassembled WGS sequence"/>
</dbReference>
<evidence type="ECO:0000256" key="8">
    <source>
        <dbReference type="SAM" id="MobiDB-lite"/>
    </source>
</evidence>
<feature type="compositionally biased region" description="Polar residues" evidence="8">
    <location>
        <begin position="26"/>
        <end position="38"/>
    </location>
</feature>
<dbReference type="PANTHER" id="PTHR47219">
    <property type="entry name" value="RAB GTPASE-ACTIVATING PROTEIN 1-LIKE"/>
    <property type="match status" value="1"/>
</dbReference>
<dbReference type="SUPFAM" id="SSF144232">
    <property type="entry name" value="HIT/MYND zinc finger-like"/>
    <property type="match status" value="1"/>
</dbReference>
<evidence type="ECO:0000256" key="7">
    <source>
        <dbReference type="SAM" id="Coils"/>
    </source>
</evidence>
<reference evidence="11 12" key="1">
    <citation type="journal article" date="2016" name="Genome Biol. Evol.">
        <title>Divergent and convergent evolution of fungal pathogenicity.</title>
        <authorList>
            <person name="Shang Y."/>
            <person name="Xiao G."/>
            <person name="Zheng P."/>
            <person name="Cen K."/>
            <person name="Zhan S."/>
            <person name="Wang C."/>
        </authorList>
    </citation>
    <scope>NUCLEOTIDE SEQUENCE [LARGE SCALE GENOMIC DNA]</scope>
    <source>
        <strain evidence="11 12">RCEF 3172</strain>
    </source>
</reference>
<dbReference type="InterPro" id="IPR002893">
    <property type="entry name" value="Znf_MYND"/>
</dbReference>
<feature type="compositionally biased region" description="Polar residues" evidence="8">
    <location>
        <begin position="96"/>
        <end position="111"/>
    </location>
</feature>
<dbReference type="Gene3D" id="1.10.472.80">
    <property type="entry name" value="Ypt/Rab-GAP domain of gyp1p, domain 3"/>
    <property type="match status" value="1"/>
</dbReference>
<protein>
    <submittedName>
        <fullName evidence="11">RabGAP/TBC</fullName>
    </submittedName>
</protein>
<evidence type="ECO:0000259" key="9">
    <source>
        <dbReference type="PROSITE" id="PS50086"/>
    </source>
</evidence>
<feature type="region of interest" description="Disordered" evidence="8">
    <location>
        <begin position="724"/>
        <end position="763"/>
    </location>
</feature>
<evidence type="ECO:0000259" key="10">
    <source>
        <dbReference type="PROSITE" id="PS50865"/>
    </source>
</evidence>
<keyword evidence="1" id="KW-0343">GTPase activation</keyword>
<feature type="compositionally biased region" description="Polar residues" evidence="8">
    <location>
        <begin position="932"/>
        <end position="951"/>
    </location>
</feature>
<evidence type="ECO:0000256" key="6">
    <source>
        <dbReference type="PROSITE-ProRule" id="PRU00134"/>
    </source>
</evidence>
<keyword evidence="2" id="KW-0479">Metal-binding</keyword>
<sequence>MATTVAAVTMDNGSDKNDTHDEKSPRNSVESTQMPSLETKTEEDADANTPKMTHDSMVTVRLSEPPSLTLDTSSASDSEPPSSPVVSPLSAELDNTKISANSTQPETSDMENGQPPRHSVVIVRHSTKLQRTDTTRSLQDELGQCEDDASDISEDLEEVDWEELEKTEDQQTKDDETDNSTALLLARLEQENAKLATNPKTVKVQAAERLMAAKTRPPSMAQLRQMMSSPTLPELRYSMLPSPPMTDLEFYAALVQDYQQTAARLPTLLSNKVRKGIPPPLRGVVWISMSGSRDAQLEEQFDRFSGESSPYELIIGKDLGRSFPGVDMFRDPEGDGQRMLGNVLKAFSLHDTKIGYCQGLGFLVGPLLMHMPDKQAFCVLVRLMERYDLRACFLPDLSGLHVRIYQFRELLRHNFPALSAHLEELQVETAYVSQWFLSFFAVTCPLPMLFRIYDVIFAEGASETLMRVALSLMRKNESRLLACQELEDVMQLLLSRGLWDCYHYDADEFVQDFASLTGIVTREKLAQLEQAYRESLIATANAARASDITTAASRFLGRIWANTNTKTATLTPGLSAPGKQFNILRRSTSKQSLASTLNSVEASSASISSSTSTDATSVSRDSANPDEEASSRESTPVGPKAAACSKTTEDRYLHSQIEDLLTALTELQRSNALVTNQLQREREERDEDRKAVRSLLDGLRRRAGTSETEDAEVVARNLRDSAIAEDIEDEEYDAAEESDDTATADDRSIKEVTSVTDTDDDDARTPIADETHGHFGHEETLAVLEEPAGPPSTEDLSVLLDRVEIRFAPENKTMKHRSSMLLTKSQLREELSQAKAELSAVTAQCQDLNRRIYDMDQEMAATKNQLKDRHSHVRTLHQEKQKLEKQLHNLRTTRASANPSYDAGTKDADPDWAAAAKGVNGTGLRDFKLGRSRSTPSTQDSLYNKRMSSLSRPGAMPTESPPSEHEALLLELVQAKTGEATAKQEAEEAKQKLEALRKATGLAPGDSPSSSSAAVGAMGMFGRLTGQGPAAAATPEPAVKLPSSASANSAASAEASGITALLPRIQFRIFHVAELFHGITKTLQSINSHHGSAACASCAKSPPEVKLKHCVQCPEVKYCGRPCQTAHWPIHRAVCNSQTGSNARSGGGDNNNASSAGNTNARSGATATGGSSSASAKLSPPKGLEKGIAKPFTHLDKGTWLHDRPHKDVYALLVDAYRLRVEDMYNLEGEIEEGSLYGGASSGLAGFRRFLARVAARPGLLPPWWDADRKKECEDLGMDAGQWHDLRCAVEKSDVIEHYGDAQFPMQLRMFAEAVYGGRAPGGSSGTAMRSMMMAMEQGGMGDMQASRLDLSSVFKR</sequence>
<feature type="domain" description="Rab-GAP TBC" evidence="9">
    <location>
        <begin position="276"/>
        <end position="460"/>
    </location>
</feature>
<comment type="caution">
    <text evidence="11">The sequence shown here is derived from an EMBL/GenBank/DDBJ whole genome shotgun (WGS) entry which is preliminary data.</text>
</comment>
<dbReference type="FunFam" id="1.10.472.80:FF:000027">
    <property type="entry name" value="GTPase activating protein (Evi5)"/>
    <property type="match status" value="1"/>
</dbReference>
<feature type="compositionally biased region" description="Basic and acidic residues" evidence="8">
    <location>
        <begin position="13"/>
        <end position="25"/>
    </location>
</feature>
<feature type="coiled-coil region" evidence="7">
    <location>
        <begin position="972"/>
        <end position="999"/>
    </location>
</feature>
<evidence type="ECO:0000313" key="11">
    <source>
        <dbReference type="EMBL" id="OAA45790.1"/>
    </source>
</evidence>
<feature type="compositionally biased region" description="Low complexity" evidence="8">
    <location>
        <begin position="603"/>
        <end position="622"/>
    </location>
</feature>
<dbReference type="InterPro" id="IPR000195">
    <property type="entry name" value="Rab-GAP-TBC_dom"/>
</dbReference>
<dbReference type="Gene3D" id="1.10.8.270">
    <property type="entry name" value="putative rabgap domain of human tbc1 domain family member 14 like domains"/>
    <property type="match status" value="1"/>
</dbReference>
<dbReference type="PROSITE" id="PS50086">
    <property type="entry name" value="TBC_RABGAP"/>
    <property type="match status" value="1"/>
</dbReference>
<dbReference type="GO" id="GO:0008270">
    <property type="term" value="F:zinc ion binding"/>
    <property type="evidence" value="ECO:0007669"/>
    <property type="project" value="UniProtKB-KW"/>
</dbReference>
<evidence type="ECO:0000256" key="5">
    <source>
        <dbReference type="ARBA" id="ARBA00023054"/>
    </source>
</evidence>
<dbReference type="PANTHER" id="PTHR47219:SF9">
    <property type="entry name" value="GTPASE ACTIVATING PROTEIN AND CENTROSOME-ASSOCIATED, ISOFORM B"/>
    <property type="match status" value="1"/>
</dbReference>
<dbReference type="GO" id="GO:0031267">
    <property type="term" value="F:small GTPase binding"/>
    <property type="evidence" value="ECO:0007669"/>
    <property type="project" value="TreeGrafter"/>
</dbReference>
<dbReference type="Gene3D" id="1.10.10.750">
    <property type="entry name" value="Ypt/Rab-GAP domain of gyp1p, domain 1"/>
    <property type="match status" value="1"/>
</dbReference>
<feature type="region of interest" description="Disordered" evidence="8">
    <location>
        <begin position="923"/>
        <end position="964"/>
    </location>
</feature>
<evidence type="ECO:0000256" key="2">
    <source>
        <dbReference type="ARBA" id="ARBA00022723"/>
    </source>
</evidence>
<proteinExistence type="predicted"/>
<dbReference type="Gene3D" id="6.10.140.2220">
    <property type="match status" value="1"/>
</dbReference>
<dbReference type="SMART" id="SM00164">
    <property type="entry name" value="TBC"/>
    <property type="match status" value="1"/>
</dbReference>